<evidence type="ECO:0000256" key="1">
    <source>
        <dbReference type="SAM" id="MobiDB-lite"/>
    </source>
</evidence>
<dbReference type="Pfam" id="PF26177">
    <property type="entry name" value="zf_C2H2_17_1st"/>
    <property type="match status" value="1"/>
</dbReference>
<dbReference type="Pfam" id="PF26176">
    <property type="entry name" value="zf_C2H2_17_2"/>
    <property type="match status" value="1"/>
</dbReference>
<dbReference type="AlphaFoldDB" id="A0A9N9KV45"/>
<dbReference type="InterPro" id="IPR059095">
    <property type="entry name" value="Znf_C2H2_17_2nd"/>
</dbReference>
<reference evidence="3" key="1">
    <citation type="submission" date="2021-07" db="EMBL/GenBank/DDBJ databases">
        <authorList>
            <person name="Durling M."/>
        </authorList>
    </citation>
    <scope>NUCLEOTIDE SEQUENCE</scope>
</reference>
<proteinExistence type="predicted"/>
<sequence length="592" mass="65941">MHTSTLYHMDRGTFFLKPIPGQNSGTILSVGGPQYWQQDSLIQGNAHGFVDTYDHFPVSQDTRPIKGRVSTSGSIHSQWDDEAVKTKFESQDMPPQDSTRNQGQSHRNTHSAANTFDQPQSRMYPVPSHGSFHFSSAKSDITARSNSPDATALLASSQLEAFDYNTFLGDDMTSAQSMFQRNSNAGGEEELINLSMPGPSFSAYATAGEESFASSYPVVSESLMYPSFAHGLPWDNSAVVELLEPQRMSPTLSEGAWSNSQHSNSPTTNSPHENTHSPITNSPQEYFSPPVEVISPRYVEDTQDLVQHPPYASGDRTTRKPMGPRLSKVVSDLATHGRQQRHSGSFEHSEDSLKLATRSANEDNTARDHPLYHNVSTHADGFYHCPWEGTAGCQHKPEKLKCNYDKFVDSHLKPYRCKVAACESLHFSSTACLLRHEREAHAMHGHGDKPFHCTFEGCERSAPGNGFPRHWNLRDHMKRVHNNAPTSPPPSGKNKRKATDAAENPMEKAPRRANSPRTVVQVQAPKEPNWAEQYQQEYQKLVSMVEQLRDPAYPQNMDILNRSMQSIASLQQKSKYINQASMGGKSFIPQSG</sequence>
<feature type="compositionally biased region" description="Basic and acidic residues" evidence="1">
    <location>
        <begin position="497"/>
        <end position="510"/>
    </location>
</feature>
<evidence type="ECO:0000313" key="4">
    <source>
        <dbReference type="Proteomes" id="UP000696280"/>
    </source>
</evidence>
<comment type="caution">
    <text evidence="3">The sequence shown here is derived from an EMBL/GenBank/DDBJ whole genome shotgun (WGS) entry which is preliminary data.</text>
</comment>
<keyword evidence="4" id="KW-1185">Reference proteome</keyword>
<protein>
    <recommendedName>
        <fullName evidence="2">C2H2-type domain-containing protein</fullName>
    </recommendedName>
</protein>
<feature type="compositionally biased region" description="Polar residues" evidence="1">
    <location>
        <begin position="96"/>
        <end position="120"/>
    </location>
</feature>
<dbReference type="InterPro" id="IPR013087">
    <property type="entry name" value="Znf_C2H2_type"/>
</dbReference>
<feature type="domain" description="C2H2-type" evidence="2">
    <location>
        <begin position="415"/>
        <end position="441"/>
    </location>
</feature>
<organism evidence="3 4">
    <name type="scientific">Hymenoscyphus fraxineus</name>
    <dbReference type="NCBI Taxonomy" id="746836"/>
    <lineage>
        <taxon>Eukaryota</taxon>
        <taxon>Fungi</taxon>
        <taxon>Dikarya</taxon>
        <taxon>Ascomycota</taxon>
        <taxon>Pezizomycotina</taxon>
        <taxon>Leotiomycetes</taxon>
        <taxon>Helotiales</taxon>
        <taxon>Helotiaceae</taxon>
        <taxon>Hymenoscyphus</taxon>
    </lineage>
</organism>
<dbReference type="EMBL" id="CAJVRL010000056">
    <property type="protein sequence ID" value="CAG8954449.1"/>
    <property type="molecule type" value="Genomic_DNA"/>
</dbReference>
<evidence type="ECO:0000313" key="3">
    <source>
        <dbReference type="EMBL" id="CAG8954449.1"/>
    </source>
</evidence>
<accession>A0A9N9KV45</accession>
<feature type="compositionally biased region" description="Polar residues" evidence="1">
    <location>
        <begin position="251"/>
        <end position="285"/>
    </location>
</feature>
<gene>
    <name evidence="3" type="ORF">HYFRA_00006077</name>
</gene>
<name>A0A9N9KV45_9HELO</name>
<dbReference type="SMART" id="SM00355">
    <property type="entry name" value="ZnF_C2H2"/>
    <property type="match status" value="2"/>
</dbReference>
<feature type="region of interest" description="Disordered" evidence="1">
    <location>
        <begin position="301"/>
        <end position="352"/>
    </location>
</feature>
<feature type="region of interest" description="Disordered" evidence="1">
    <location>
        <begin position="251"/>
        <end position="288"/>
    </location>
</feature>
<dbReference type="OrthoDB" id="5062908at2759"/>
<feature type="region of interest" description="Disordered" evidence="1">
    <location>
        <begin position="87"/>
        <end position="120"/>
    </location>
</feature>
<evidence type="ECO:0000259" key="2">
    <source>
        <dbReference type="SMART" id="SM00355"/>
    </source>
</evidence>
<dbReference type="Proteomes" id="UP000696280">
    <property type="component" value="Unassembled WGS sequence"/>
</dbReference>
<feature type="region of interest" description="Disordered" evidence="1">
    <location>
        <begin position="480"/>
        <end position="518"/>
    </location>
</feature>
<dbReference type="Gene3D" id="3.30.160.60">
    <property type="entry name" value="Classic Zinc Finger"/>
    <property type="match status" value="1"/>
</dbReference>
<dbReference type="InterPro" id="IPR059009">
    <property type="entry name" value="Znf_C2H2_17_1st"/>
</dbReference>
<feature type="domain" description="C2H2-type" evidence="2">
    <location>
        <begin position="451"/>
        <end position="481"/>
    </location>
</feature>